<dbReference type="EMBL" id="MK033570">
    <property type="protein sequence ID" value="QBH66542.1"/>
    <property type="molecule type" value="Genomic_DNA"/>
</dbReference>
<dbReference type="EMBL" id="MK033567">
    <property type="protein sequence ID" value="QBH66152.1"/>
    <property type="molecule type" value="Genomic_DNA"/>
</dbReference>
<protein>
    <submittedName>
        <fullName evidence="1">Uncharacterized protein</fullName>
    </submittedName>
</protein>
<evidence type="ECO:0000313" key="6">
    <source>
        <dbReference type="EMBL" id="QBH66282.1"/>
    </source>
</evidence>
<evidence type="ECO:0000313" key="14">
    <source>
        <dbReference type="EMBL" id="QBH67321.1"/>
    </source>
</evidence>
<dbReference type="EMBL" id="MK033574">
    <property type="protein sequence ID" value="QBH67061.1"/>
    <property type="molecule type" value="Genomic_DNA"/>
</dbReference>
<organism evidence="1 15">
    <name type="scientific">Phthorimaea operculella granulovirus</name>
    <dbReference type="NCBI Taxonomy" id="192584"/>
    <lineage>
        <taxon>Viruses</taxon>
        <taxon>Viruses incertae sedis</taxon>
        <taxon>Naldaviricetes</taxon>
        <taxon>Lefavirales</taxon>
        <taxon>Baculoviridae</taxon>
        <taxon>Betabaculovirus</taxon>
        <taxon>Betabaculovirus phoperculellae</taxon>
    </lineage>
</organism>
<dbReference type="EMBL" id="MK033569">
    <property type="protein sequence ID" value="QBH66412.1"/>
    <property type="molecule type" value="Genomic_DNA"/>
</dbReference>
<evidence type="ECO:0000313" key="10">
    <source>
        <dbReference type="EMBL" id="QBH66802.1"/>
    </source>
</evidence>
<evidence type="ECO:0000313" key="11">
    <source>
        <dbReference type="EMBL" id="QBH66932.1"/>
    </source>
</evidence>
<dbReference type="EMBL" id="MK033575">
    <property type="protein sequence ID" value="QBH67191.1"/>
    <property type="molecule type" value="Genomic_DNA"/>
</dbReference>
<reference evidence="1" key="2">
    <citation type="submission" date="2002-04" db="EMBL/GenBank/DDBJ databases">
        <title>The complete sequence of the potato tuber moth, Phthorimaea operculella, granulovirus.</title>
        <authorList>
            <person name="Croizier L."/>
            <person name="Taha A."/>
            <person name="Croizier G."/>
            <person name="Lopez Ferber M."/>
        </authorList>
    </citation>
    <scope>NUCLEOTIDE SEQUENCE</scope>
</reference>
<evidence type="ECO:0000313" key="12">
    <source>
        <dbReference type="EMBL" id="QBH67061.1"/>
    </source>
</evidence>
<dbReference type="EMBL" id="MK033566">
    <property type="protein sequence ID" value="QBH66022.1"/>
    <property type="molecule type" value="Genomic_DNA"/>
</dbReference>
<evidence type="ECO:0000313" key="4">
    <source>
        <dbReference type="EMBL" id="QBH66022.1"/>
    </source>
</evidence>
<evidence type="ECO:0000313" key="7">
    <source>
        <dbReference type="EMBL" id="QBH66412.1"/>
    </source>
</evidence>
<name>Q8JS02_9BBAC</name>
<evidence type="ECO:0000313" key="8">
    <source>
        <dbReference type="EMBL" id="QBH66542.1"/>
    </source>
</evidence>
<reference evidence="15" key="1">
    <citation type="journal article" date="2000" name="Virus Genes">
        <title>Comparative analysis of the granulin regions of the Phthorimaea operculella and Spodoptera littoralis granuloviruses.</title>
        <authorList>
            <person name="Taha A."/>
            <person name="Nour-El-Din A."/>
            <person name="Croizier L."/>
            <person name="Ferber M.L."/>
            <person name="Croizier G."/>
        </authorList>
    </citation>
    <scope>NUCLEOTIDE SEQUENCE [LARGE SCALE GENOMIC DNA]</scope>
</reference>
<dbReference type="EMBL" id="MK033576">
    <property type="protein sequence ID" value="QBH67321.1"/>
    <property type="molecule type" value="Genomic_DNA"/>
</dbReference>
<dbReference type="EMBL" id="MK033572">
    <property type="protein sequence ID" value="QBH66802.1"/>
    <property type="molecule type" value="Genomic_DNA"/>
</dbReference>
<dbReference type="RefSeq" id="NP_663222.1">
    <property type="nucleotide sequence ID" value="NC_004062.1"/>
</dbReference>
<dbReference type="Proteomes" id="UP000202706">
    <property type="component" value="Segment"/>
</dbReference>
<dbReference type="EMBL" id="MK033565">
    <property type="protein sequence ID" value="QBH65892.1"/>
    <property type="molecule type" value="Genomic_DNA"/>
</dbReference>
<dbReference type="EMBL" id="KU666536">
    <property type="protein sequence ID" value="ANY57446.1"/>
    <property type="molecule type" value="Genomic_DNA"/>
</dbReference>
<reference evidence="3" key="4">
    <citation type="journal article" date="2019" name="J. Gen. Virol.">
        <title>Elucidating the genetic diversity of Phthorimaea operculella granulovirus (PhopGV).</title>
        <authorList>
            <person name="Larem A."/>
            <person name="Ben-Tiba S."/>
            <person name="Wennmann J.T."/>
            <person name="Gueli Alletti G."/>
            <person name="Jehle J.A."/>
        </authorList>
    </citation>
    <scope>NUCLEOTIDE SEQUENCE</scope>
    <source>
        <strain evidence="3">PhopGV-CR3.1</strain>
        <strain evidence="4">PhopGV-CR5.1</strain>
        <strain evidence="5">PhopGV-GR1.1</strain>
        <strain evidence="6">PhopGV-GR1.2</strain>
        <strain evidence="7">PhopGV-GR2.1</strain>
        <strain evidence="8">PhopGV-IT1.1</strain>
        <strain evidence="9">PhopGV-LS1.1</strain>
        <strain evidence="10">PhopGV-LS1.2</strain>
        <strain evidence="11">PhopGV-LS2.1</strain>
        <strain evidence="12">PhopGV-LS3.1</strain>
        <strain evidence="13">PhopGV-R</strain>
        <strain evidence="14">PhopGV-Ym.1</strain>
    </source>
</reference>
<evidence type="ECO:0000313" key="2">
    <source>
        <dbReference type="EMBL" id="ANY57446.1"/>
    </source>
</evidence>
<evidence type="ECO:0000313" key="13">
    <source>
        <dbReference type="EMBL" id="QBH67191.1"/>
    </source>
</evidence>
<evidence type="ECO:0000313" key="1">
    <source>
        <dbReference type="EMBL" id="AAM70255.1"/>
    </source>
</evidence>
<dbReference type="EMBL" id="MK033568">
    <property type="protein sequence ID" value="QBH66282.1"/>
    <property type="molecule type" value="Genomic_DNA"/>
</dbReference>
<keyword evidence="15" id="KW-1185">Reference proteome</keyword>
<dbReference type="EMBL" id="MK033573">
    <property type="protein sequence ID" value="QBH66932.1"/>
    <property type="molecule type" value="Genomic_DNA"/>
</dbReference>
<evidence type="ECO:0000313" key="15">
    <source>
        <dbReference type="Proteomes" id="UP000202706"/>
    </source>
</evidence>
<reference evidence="2" key="3">
    <citation type="journal article" date="2016" name="Arch. Virol.">
        <title>The comparative analysis of complete genome sequences from two South African betabaculoviruses: Phthorimaea operculella granulovirus and Plutella xylostella granulovirus.</title>
        <authorList>
            <person name="Jukes M.D."/>
            <person name="Motsoeneng B.M."/>
            <person name="Knox C.M."/>
            <person name="Hill M.P."/>
            <person name="Moore S.D."/>
        </authorList>
    </citation>
    <scope>NUCLEOTIDE SEQUENCE</scope>
    <source>
        <strain evidence="2">SA</strain>
    </source>
</reference>
<accession>Q8JS02</accession>
<dbReference type="GeneID" id="949242"/>
<evidence type="ECO:0000313" key="9">
    <source>
        <dbReference type="EMBL" id="QBH66672.1"/>
    </source>
</evidence>
<dbReference type="EMBL" id="MK033571">
    <property type="protein sequence ID" value="QBH66672.1"/>
    <property type="molecule type" value="Genomic_DNA"/>
</dbReference>
<evidence type="ECO:0000313" key="5">
    <source>
        <dbReference type="EMBL" id="QBH66152.1"/>
    </source>
</evidence>
<evidence type="ECO:0000313" key="3">
    <source>
        <dbReference type="EMBL" id="QBH65892.1"/>
    </source>
</evidence>
<dbReference type="EMBL" id="AF499596">
    <property type="protein sequence ID" value="AAM70255.1"/>
    <property type="molecule type" value="Genomic_DNA"/>
</dbReference>
<dbReference type="KEGG" id="vg:949242"/>
<sequence length="138" mass="16770">MPKNIPIKKNFDRIKKRVYLPHGWFYNKKYKFFAVMPMIESSRRLPFIQYWQKMNPIQYEENLRLHKLEVGIRMMAACLSSLLNMGRNEGIQILDCVYNYNCMSKYTEKRLKNYVDVDVRTYVSENLFKIKYVFVDTK</sequence>
<proteinExistence type="predicted"/>
<gene>
    <name evidence="1" type="primary">PhopGV057</name>
    <name evidence="2" type="ORF">PhopGVgp057</name>
</gene>